<dbReference type="AlphaFoldDB" id="A0AAE4CMI6"/>
<feature type="compositionally biased region" description="Basic residues" evidence="2">
    <location>
        <begin position="46"/>
        <end position="59"/>
    </location>
</feature>
<evidence type="ECO:0000313" key="4">
    <source>
        <dbReference type="Proteomes" id="UP001180845"/>
    </source>
</evidence>
<sequence>MSEQDTDTIVQEPVNSEQSGSEQAGSEQAGSEQAGSEQAAAESAASKKKTRKQSTARKTRSVELTLTVTGTAEGEWQAELTHAGKRVVQGLSIPASAVSKAASELHEDISEAIETVISDARQQHEAKLAELEAEMERVKKTLADLES</sequence>
<evidence type="ECO:0000313" key="3">
    <source>
        <dbReference type="EMBL" id="MDR7302456.1"/>
    </source>
</evidence>
<gene>
    <name evidence="3" type="ORF">JOF55_002637</name>
</gene>
<dbReference type="Pfam" id="PF19844">
    <property type="entry name" value="DUF6319"/>
    <property type="match status" value="1"/>
</dbReference>
<evidence type="ECO:0000256" key="1">
    <source>
        <dbReference type="SAM" id="Coils"/>
    </source>
</evidence>
<dbReference type="EMBL" id="JAVDXW010000001">
    <property type="protein sequence ID" value="MDR7302456.1"/>
    <property type="molecule type" value="Genomic_DNA"/>
</dbReference>
<feature type="compositionally biased region" description="Low complexity" evidence="2">
    <location>
        <begin position="16"/>
        <end position="44"/>
    </location>
</feature>
<proteinExistence type="predicted"/>
<dbReference type="Proteomes" id="UP001180845">
    <property type="component" value="Unassembled WGS sequence"/>
</dbReference>
<feature type="coiled-coil region" evidence="1">
    <location>
        <begin position="114"/>
        <end position="141"/>
    </location>
</feature>
<dbReference type="RefSeq" id="WP_310274000.1">
    <property type="nucleotide sequence ID" value="NZ_JAVDXW010000001.1"/>
</dbReference>
<comment type="caution">
    <text evidence="3">The sequence shown here is derived from an EMBL/GenBank/DDBJ whole genome shotgun (WGS) entry which is preliminary data.</text>
</comment>
<organism evidence="3 4">
    <name type="scientific">Haloactinomyces albus</name>
    <dbReference type="NCBI Taxonomy" id="1352928"/>
    <lineage>
        <taxon>Bacteria</taxon>
        <taxon>Bacillati</taxon>
        <taxon>Actinomycetota</taxon>
        <taxon>Actinomycetes</taxon>
        <taxon>Actinopolysporales</taxon>
        <taxon>Actinopolysporaceae</taxon>
        <taxon>Haloactinomyces</taxon>
    </lineage>
</organism>
<protein>
    <submittedName>
        <fullName evidence="3">Polyhydroxyalkanoate synthesis regulator phasin</fullName>
    </submittedName>
</protein>
<dbReference type="InterPro" id="IPR046282">
    <property type="entry name" value="DUF6319"/>
</dbReference>
<feature type="region of interest" description="Disordered" evidence="2">
    <location>
        <begin position="1"/>
        <end position="61"/>
    </location>
</feature>
<name>A0AAE4CMI6_9ACTN</name>
<keyword evidence="4" id="KW-1185">Reference proteome</keyword>
<reference evidence="3" key="1">
    <citation type="submission" date="2023-07" db="EMBL/GenBank/DDBJ databases">
        <title>Sequencing the genomes of 1000 actinobacteria strains.</title>
        <authorList>
            <person name="Klenk H.-P."/>
        </authorList>
    </citation>
    <scope>NUCLEOTIDE SEQUENCE</scope>
    <source>
        <strain evidence="3">DSM 45977</strain>
    </source>
</reference>
<keyword evidence="1" id="KW-0175">Coiled coil</keyword>
<evidence type="ECO:0000256" key="2">
    <source>
        <dbReference type="SAM" id="MobiDB-lite"/>
    </source>
</evidence>
<accession>A0AAE4CMI6</accession>